<dbReference type="AlphaFoldDB" id="A0A482WF75"/>
<dbReference type="Proteomes" id="UP000291343">
    <property type="component" value="Unassembled WGS sequence"/>
</dbReference>
<keyword evidence="3" id="KW-1185">Reference proteome</keyword>
<organism evidence="2 3">
    <name type="scientific">Laodelphax striatellus</name>
    <name type="common">Small brown planthopper</name>
    <name type="synonym">Delphax striatella</name>
    <dbReference type="NCBI Taxonomy" id="195883"/>
    <lineage>
        <taxon>Eukaryota</taxon>
        <taxon>Metazoa</taxon>
        <taxon>Ecdysozoa</taxon>
        <taxon>Arthropoda</taxon>
        <taxon>Hexapoda</taxon>
        <taxon>Insecta</taxon>
        <taxon>Pterygota</taxon>
        <taxon>Neoptera</taxon>
        <taxon>Paraneoptera</taxon>
        <taxon>Hemiptera</taxon>
        <taxon>Auchenorrhyncha</taxon>
        <taxon>Fulgoroidea</taxon>
        <taxon>Delphacidae</taxon>
        <taxon>Criomorphinae</taxon>
        <taxon>Laodelphax</taxon>
    </lineage>
</organism>
<dbReference type="InParanoid" id="A0A482WF75"/>
<evidence type="ECO:0000313" key="2">
    <source>
        <dbReference type="EMBL" id="RZF31851.1"/>
    </source>
</evidence>
<evidence type="ECO:0000313" key="3">
    <source>
        <dbReference type="Proteomes" id="UP000291343"/>
    </source>
</evidence>
<protein>
    <submittedName>
        <fullName evidence="2">Uncharacterized protein</fullName>
    </submittedName>
</protein>
<name>A0A482WF75_LAOST</name>
<sequence length="114" mass="12282">MVIAANWQIKGVRDVFSSGDVHQCFCCYDNRLTDAPRSMHPPPPSQGSNVGQSERPLVAPPTNHHPPPPHSNAGHASLHDDVTPSQLASFLVITPLKQTKSLLQLSGSMPNNTV</sequence>
<dbReference type="EMBL" id="QKKF02038097">
    <property type="protein sequence ID" value="RZF31851.1"/>
    <property type="molecule type" value="Genomic_DNA"/>
</dbReference>
<evidence type="ECO:0000256" key="1">
    <source>
        <dbReference type="SAM" id="MobiDB-lite"/>
    </source>
</evidence>
<gene>
    <name evidence="2" type="ORF">LSTR_LSTR009498</name>
</gene>
<reference evidence="2 3" key="1">
    <citation type="journal article" date="2017" name="Gigascience">
        <title>Genome sequence of the small brown planthopper, Laodelphax striatellus.</title>
        <authorList>
            <person name="Zhu J."/>
            <person name="Jiang F."/>
            <person name="Wang X."/>
            <person name="Yang P."/>
            <person name="Bao Y."/>
            <person name="Zhao W."/>
            <person name="Wang W."/>
            <person name="Lu H."/>
            <person name="Wang Q."/>
            <person name="Cui N."/>
            <person name="Li J."/>
            <person name="Chen X."/>
            <person name="Luo L."/>
            <person name="Yu J."/>
            <person name="Kang L."/>
            <person name="Cui F."/>
        </authorList>
    </citation>
    <scope>NUCLEOTIDE SEQUENCE [LARGE SCALE GENOMIC DNA]</scope>
    <source>
        <strain evidence="2">Lst14</strain>
    </source>
</reference>
<accession>A0A482WF75</accession>
<feature type="region of interest" description="Disordered" evidence="1">
    <location>
        <begin position="35"/>
        <end position="80"/>
    </location>
</feature>
<comment type="caution">
    <text evidence="2">The sequence shown here is derived from an EMBL/GenBank/DDBJ whole genome shotgun (WGS) entry which is preliminary data.</text>
</comment>
<proteinExistence type="predicted"/>